<evidence type="ECO:0000256" key="4">
    <source>
        <dbReference type="SAM" id="SignalP"/>
    </source>
</evidence>
<organism evidence="5 6">
    <name type="scientific">Caballeronia glebae</name>
    <dbReference type="NCBI Taxonomy" id="1777143"/>
    <lineage>
        <taxon>Bacteria</taxon>
        <taxon>Pseudomonadati</taxon>
        <taxon>Pseudomonadota</taxon>
        <taxon>Betaproteobacteria</taxon>
        <taxon>Burkholderiales</taxon>
        <taxon>Burkholderiaceae</taxon>
        <taxon>Caballeronia</taxon>
    </lineage>
</organism>
<keyword evidence="2" id="KW-0442">Lipid degradation</keyword>
<comment type="caution">
    <text evidence="5">The sequence shown here is derived from an EMBL/GenBank/DDBJ whole genome shotgun (WGS) entry which is preliminary data.</text>
</comment>
<dbReference type="GO" id="GO:0016042">
    <property type="term" value="P:lipid catabolic process"/>
    <property type="evidence" value="ECO:0007669"/>
    <property type="project" value="UniProtKB-KW"/>
</dbReference>
<dbReference type="PIRSF" id="PIRSF031982">
    <property type="entry name" value="UCP031982_abhydr"/>
    <property type="match status" value="1"/>
</dbReference>
<dbReference type="InterPro" id="IPR029058">
    <property type="entry name" value="AB_hydrolase_fold"/>
</dbReference>
<dbReference type="RefSeq" id="WP_086966382.1">
    <property type="nucleotide sequence ID" value="NZ_FCOJ02000007.1"/>
</dbReference>
<evidence type="ECO:0000313" key="6">
    <source>
        <dbReference type="Proteomes" id="UP000054596"/>
    </source>
</evidence>
<sequence>MRNLFVATLLSMIASSGYAAGIRFFVIPADAGGPALQAVVWTPCAVAPEPIKVGPYRLQATKDCPTVGDARPLVVLSHGHGGARLDQHDLAETLADAGFIVAAISHPGDTATDMSRTNEASVFVERPNDIKRLIDYMLGSSADVARIDARAIGFFGFSRGGFTGLVLADGVPDFQHADIPCPDELPICKLVREGKLPPQQWTHDARIKAFVLADPLDAFPTAPTVAHIRAPIQLWASEYGGDGVLPETTPALAKLLPVQPEYHLVEGAAHFAFLPPCSDELAAIVPRICVDGQGYDRAAFHNEFNRDVLAFFRAELLQASNSNAAR</sequence>
<evidence type="ECO:0000313" key="5">
    <source>
        <dbReference type="EMBL" id="SAK50104.1"/>
    </source>
</evidence>
<dbReference type="InterPro" id="IPR016986">
    <property type="entry name" value="UCP031982_abhydr"/>
</dbReference>
<dbReference type="Proteomes" id="UP000054596">
    <property type="component" value="Unassembled WGS sequence"/>
</dbReference>
<keyword evidence="1" id="KW-0378">Hydrolase</keyword>
<accession>A0A157ZX44</accession>
<keyword evidence="4" id="KW-0732">Signal</keyword>
<reference evidence="5" key="1">
    <citation type="submission" date="2016-01" db="EMBL/GenBank/DDBJ databases">
        <authorList>
            <person name="Peeters C."/>
        </authorList>
    </citation>
    <scope>NUCLEOTIDE SEQUENCE [LARGE SCALE GENOMIC DNA]</scope>
    <source>
        <strain evidence="5">LMG 29325</strain>
    </source>
</reference>
<keyword evidence="6" id="KW-1185">Reference proteome</keyword>
<dbReference type="OrthoDB" id="192696at2"/>
<keyword evidence="3" id="KW-0443">Lipid metabolism</keyword>
<dbReference type="EMBL" id="FCOJ02000007">
    <property type="protein sequence ID" value="SAK50104.1"/>
    <property type="molecule type" value="Genomic_DNA"/>
</dbReference>
<protein>
    <submittedName>
        <fullName evidence="5">Dienelactone hydrolase-like protein</fullName>
    </submittedName>
</protein>
<gene>
    <name evidence="5" type="ORF">AWB82_01361</name>
</gene>
<dbReference type="Pfam" id="PF03403">
    <property type="entry name" value="PAF-AH_p_II"/>
    <property type="match status" value="1"/>
</dbReference>
<feature type="chain" id="PRO_5007619985" evidence="4">
    <location>
        <begin position="20"/>
        <end position="326"/>
    </location>
</feature>
<dbReference type="SUPFAM" id="SSF53474">
    <property type="entry name" value="alpha/beta-Hydrolases"/>
    <property type="match status" value="1"/>
</dbReference>
<dbReference type="Gene3D" id="3.40.50.1820">
    <property type="entry name" value="alpha/beta hydrolase"/>
    <property type="match status" value="1"/>
</dbReference>
<dbReference type="STRING" id="1777143.AWB82_01361"/>
<feature type="signal peptide" evidence="4">
    <location>
        <begin position="1"/>
        <end position="19"/>
    </location>
</feature>
<dbReference type="PANTHER" id="PTHR10272:SF0">
    <property type="entry name" value="PLATELET-ACTIVATING FACTOR ACETYLHYDROLASE"/>
    <property type="match status" value="1"/>
</dbReference>
<evidence type="ECO:0000256" key="1">
    <source>
        <dbReference type="ARBA" id="ARBA00022801"/>
    </source>
</evidence>
<dbReference type="GO" id="GO:0003847">
    <property type="term" value="F:1-alkyl-2-acetylglycerophosphocholine esterase activity"/>
    <property type="evidence" value="ECO:0007669"/>
    <property type="project" value="TreeGrafter"/>
</dbReference>
<evidence type="ECO:0000256" key="2">
    <source>
        <dbReference type="ARBA" id="ARBA00022963"/>
    </source>
</evidence>
<evidence type="ECO:0000256" key="3">
    <source>
        <dbReference type="ARBA" id="ARBA00023098"/>
    </source>
</evidence>
<dbReference type="AlphaFoldDB" id="A0A157ZX44"/>
<proteinExistence type="predicted"/>
<dbReference type="PANTHER" id="PTHR10272">
    <property type="entry name" value="PLATELET-ACTIVATING FACTOR ACETYLHYDROLASE"/>
    <property type="match status" value="1"/>
</dbReference>
<name>A0A157ZX44_9BURK</name>